<comment type="similarity">
    <text evidence="3 8">Belongs to the aldose epimerase family.</text>
</comment>
<name>A0ABQ2VHE7_9PSEU</name>
<dbReference type="InterPro" id="IPR018052">
    <property type="entry name" value="Ald1_epimerase_CS"/>
</dbReference>
<comment type="pathway">
    <text evidence="2 8">Carbohydrate metabolism; hexose metabolism.</text>
</comment>
<evidence type="ECO:0000256" key="3">
    <source>
        <dbReference type="ARBA" id="ARBA00006206"/>
    </source>
</evidence>
<organism evidence="9 10">
    <name type="scientific">Lentzea flava</name>
    <dbReference type="NCBI Taxonomy" id="103732"/>
    <lineage>
        <taxon>Bacteria</taxon>
        <taxon>Bacillati</taxon>
        <taxon>Actinomycetota</taxon>
        <taxon>Actinomycetes</taxon>
        <taxon>Pseudonocardiales</taxon>
        <taxon>Pseudonocardiaceae</taxon>
        <taxon>Lentzea</taxon>
    </lineage>
</organism>
<comment type="caution">
    <text evidence="9">The sequence shown here is derived from an EMBL/GenBank/DDBJ whole genome shotgun (WGS) entry which is preliminary data.</text>
</comment>
<dbReference type="PANTHER" id="PTHR10091:SF0">
    <property type="entry name" value="GALACTOSE MUTAROTASE"/>
    <property type="match status" value="1"/>
</dbReference>
<dbReference type="RefSeq" id="WP_189259525.1">
    <property type="nucleotide sequence ID" value="NZ_BMRE01000079.1"/>
</dbReference>
<keyword evidence="7 8" id="KW-0119">Carbohydrate metabolism</keyword>
<dbReference type="Proteomes" id="UP000649573">
    <property type="component" value="Unassembled WGS sequence"/>
</dbReference>
<dbReference type="InterPro" id="IPR008183">
    <property type="entry name" value="Aldose_1/G6P_1-epimerase"/>
</dbReference>
<dbReference type="PROSITE" id="PS00545">
    <property type="entry name" value="ALDOSE_1_EPIMERASE"/>
    <property type="match status" value="1"/>
</dbReference>
<evidence type="ECO:0000313" key="10">
    <source>
        <dbReference type="Proteomes" id="UP000649573"/>
    </source>
</evidence>
<evidence type="ECO:0000256" key="8">
    <source>
        <dbReference type="PIRNR" id="PIRNR005096"/>
    </source>
</evidence>
<keyword evidence="6 8" id="KW-0413">Isomerase</keyword>
<dbReference type="Gene3D" id="2.70.98.10">
    <property type="match status" value="1"/>
</dbReference>
<accession>A0ABQ2VHE7</accession>
<gene>
    <name evidence="9" type="primary">galM</name>
    <name evidence="9" type="ORF">GCM10010178_85620</name>
</gene>
<dbReference type="EMBL" id="BMRE01000079">
    <property type="protein sequence ID" value="GGU81936.1"/>
    <property type="molecule type" value="Genomic_DNA"/>
</dbReference>
<dbReference type="EC" id="5.1.3.3" evidence="4 8"/>
<dbReference type="InterPro" id="IPR047215">
    <property type="entry name" value="Galactose_mutarotase-like"/>
</dbReference>
<proteinExistence type="inferred from homology"/>
<reference evidence="10" key="1">
    <citation type="journal article" date="2019" name="Int. J. Syst. Evol. Microbiol.">
        <title>The Global Catalogue of Microorganisms (GCM) 10K type strain sequencing project: providing services to taxonomists for standard genome sequencing and annotation.</title>
        <authorList>
            <consortium name="The Broad Institute Genomics Platform"/>
            <consortium name="The Broad Institute Genome Sequencing Center for Infectious Disease"/>
            <person name="Wu L."/>
            <person name="Ma J."/>
        </authorList>
    </citation>
    <scope>NUCLEOTIDE SEQUENCE [LARGE SCALE GENOMIC DNA]</scope>
    <source>
        <strain evidence="10">JCM 3296</strain>
    </source>
</reference>
<dbReference type="InterPro" id="IPR014718">
    <property type="entry name" value="GH-type_carb-bd"/>
</dbReference>
<dbReference type="InterPro" id="IPR011013">
    <property type="entry name" value="Gal_mutarotase_sf_dom"/>
</dbReference>
<evidence type="ECO:0000256" key="4">
    <source>
        <dbReference type="ARBA" id="ARBA00013185"/>
    </source>
</evidence>
<evidence type="ECO:0000256" key="2">
    <source>
        <dbReference type="ARBA" id="ARBA00005028"/>
    </source>
</evidence>
<keyword evidence="10" id="KW-1185">Reference proteome</keyword>
<sequence>MHRSDTATPTVSRELFGRIGDTDVHRFELTNPGGVTARILDLGGVVQSLEAPGRDGELENVVLGFPTLDGYVANNRPDASRVFFGALIGRYANRIGGARFTLDGVEHHLSANENGNSLHGGVAGFDTHVWQATPFTDADGAGVRLSHVSPDGDQGFPGRVAVAVTYRLDARNRLSIGYRAETDAPTVVNLTNHTYWNLAGEGSGDVHDHLLTIRAGSYCPVDGALIPAGLPEPVGGTPFDFREPTPIGARIAVPHPQLLLGHGYDHNWALDEPGFAARAHDLGSGRVLTVWTTQPGLQFYSGNFLSPELVGTSGRPYRRGAGFALEAQHFPNSPNRPDFPSTVLRPGQTYEHETVYELSIG</sequence>
<evidence type="ECO:0000256" key="5">
    <source>
        <dbReference type="ARBA" id="ARBA00014165"/>
    </source>
</evidence>
<evidence type="ECO:0000256" key="6">
    <source>
        <dbReference type="ARBA" id="ARBA00023235"/>
    </source>
</evidence>
<evidence type="ECO:0000256" key="1">
    <source>
        <dbReference type="ARBA" id="ARBA00001614"/>
    </source>
</evidence>
<dbReference type="SUPFAM" id="SSF74650">
    <property type="entry name" value="Galactose mutarotase-like"/>
    <property type="match status" value="1"/>
</dbReference>
<comment type="catalytic activity">
    <reaction evidence="1 8">
        <text>alpha-D-glucose = beta-D-glucose</text>
        <dbReference type="Rhea" id="RHEA:10264"/>
        <dbReference type="ChEBI" id="CHEBI:15903"/>
        <dbReference type="ChEBI" id="CHEBI:17925"/>
        <dbReference type="EC" id="5.1.3.3"/>
    </reaction>
</comment>
<dbReference type="PIRSF" id="PIRSF005096">
    <property type="entry name" value="GALM"/>
    <property type="match status" value="1"/>
</dbReference>
<evidence type="ECO:0000313" key="9">
    <source>
        <dbReference type="EMBL" id="GGU81936.1"/>
    </source>
</evidence>
<evidence type="ECO:0000256" key="7">
    <source>
        <dbReference type="ARBA" id="ARBA00023277"/>
    </source>
</evidence>
<dbReference type="NCBIfam" id="NF008277">
    <property type="entry name" value="PRK11055.1"/>
    <property type="match status" value="1"/>
</dbReference>
<dbReference type="PANTHER" id="PTHR10091">
    <property type="entry name" value="ALDOSE-1-EPIMERASE"/>
    <property type="match status" value="1"/>
</dbReference>
<dbReference type="Pfam" id="PF01263">
    <property type="entry name" value="Aldose_epim"/>
    <property type="match status" value="1"/>
</dbReference>
<dbReference type="CDD" id="cd09019">
    <property type="entry name" value="galactose_mutarotase_like"/>
    <property type="match status" value="1"/>
</dbReference>
<dbReference type="InterPro" id="IPR015443">
    <property type="entry name" value="Aldose_1-epimerase"/>
</dbReference>
<protein>
    <recommendedName>
        <fullName evidence="5 8">Aldose 1-epimerase</fullName>
        <ecNumber evidence="4 8">5.1.3.3</ecNumber>
    </recommendedName>
</protein>